<dbReference type="PROSITE" id="PS50835">
    <property type="entry name" value="IG_LIKE"/>
    <property type="match status" value="1"/>
</dbReference>
<dbReference type="AlphaFoldDB" id="A0A8T2MHG3"/>
<evidence type="ECO:0000256" key="1">
    <source>
        <dbReference type="SAM" id="MobiDB-lite"/>
    </source>
</evidence>
<feature type="transmembrane region" description="Helical" evidence="2">
    <location>
        <begin position="149"/>
        <end position="166"/>
    </location>
</feature>
<dbReference type="SUPFAM" id="SSF48726">
    <property type="entry name" value="Immunoglobulin"/>
    <property type="match status" value="1"/>
</dbReference>
<evidence type="ECO:0000313" key="6">
    <source>
        <dbReference type="Proteomes" id="UP000752171"/>
    </source>
</evidence>
<dbReference type="Proteomes" id="UP000752171">
    <property type="component" value="Unassembled WGS sequence"/>
</dbReference>
<dbReference type="InterPro" id="IPR013783">
    <property type="entry name" value="Ig-like_fold"/>
</dbReference>
<feature type="region of interest" description="Disordered" evidence="1">
    <location>
        <begin position="112"/>
        <end position="143"/>
    </location>
</feature>
<keyword evidence="3" id="KW-0732">Signal</keyword>
<evidence type="ECO:0000256" key="3">
    <source>
        <dbReference type="SAM" id="SignalP"/>
    </source>
</evidence>
<dbReference type="SMART" id="SM00408">
    <property type="entry name" value="IGc2"/>
    <property type="match status" value="1"/>
</dbReference>
<keyword evidence="2" id="KW-1133">Transmembrane helix</keyword>
<reference evidence="5 6" key="1">
    <citation type="submission" date="2021-07" db="EMBL/GenBank/DDBJ databases">
        <authorList>
            <person name="Imarazene B."/>
            <person name="Zahm M."/>
            <person name="Klopp C."/>
            <person name="Cabau C."/>
            <person name="Beille S."/>
            <person name="Jouanno E."/>
            <person name="Castinel A."/>
            <person name="Lluch J."/>
            <person name="Gil L."/>
            <person name="Kuchtly C."/>
            <person name="Lopez Roques C."/>
            <person name="Donnadieu C."/>
            <person name="Parrinello H."/>
            <person name="Journot L."/>
            <person name="Du K."/>
            <person name="Schartl M."/>
            <person name="Retaux S."/>
            <person name="Guiguen Y."/>
        </authorList>
    </citation>
    <scope>NUCLEOTIDE SEQUENCE [LARGE SCALE GENOMIC DNA]</scope>
    <source>
        <strain evidence="5">Pach_M1</strain>
        <tissue evidence="5">Testis</tissue>
    </source>
</reference>
<evidence type="ECO:0000313" key="5">
    <source>
        <dbReference type="EMBL" id="KAG9281415.1"/>
    </source>
</evidence>
<organism evidence="5 6">
    <name type="scientific">Astyanax mexicanus</name>
    <name type="common">Blind cave fish</name>
    <name type="synonym">Astyanax fasciatus mexicanus</name>
    <dbReference type="NCBI Taxonomy" id="7994"/>
    <lineage>
        <taxon>Eukaryota</taxon>
        <taxon>Metazoa</taxon>
        <taxon>Chordata</taxon>
        <taxon>Craniata</taxon>
        <taxon>Vertebrata</taxon>
        <taxon>Euteleostomi</taxon>
        <taxon>Actinopterygii</taxon>
        <taxon>Neopterygii</taxon>
        <taxon>Teleostei</taxon>
        <taxon>Ostariophysi</taxon>
        <taxon>Characiformes</taxon>
        <taxon>Characoidei</taxon>
        <taxon>Acestrorhamphidae</taxon>
        <taxon>Acestrorhamphinae</taxon>
        <taxon>Astyanax</taxon>
    </lineage>
</organism>
<feature type="compositionally biased region" description="Polar residues" evidence="1">
    <location>
        <begin position="112"/>
        <end position="136"/>
    </location>
</feature>
<accession>A0A8T2MHG3</accession>
<dbReference type="InterPro" id="IPR036179">
    <property type="entry name" value="Ig-like_dom_sf"/>
</dbReference>
<dbReference type="Gene3D" id="2.60.40.10">
    <property type="entry name" value="Immunoglobulins"/>
    <property type="match status" value="1"/>
</dbReference>
<feature type="chain" id="PRO_5035807423" evidence="3">
    <location>
        <begin position="22"/>
        <end position="192"/>
    </location>
</feature>
<protein>
    <submittedName>
        <fullName evidence="5">Mucin-22-like isoform X1</fullName>
    </submittedName>
</protein>
<keyword evidence="2" id="KW-0812">Transmembrane</keyword>
<evidence type="ECO:0000256" key="2">
    <source>
        <dbReference type="SAM" id="Phobius"/>
    </source>
</evidence>
<evidence type="ECO:0000259" key="4">
    <source>
        <dbReference type="PROSITE" id="PS50835"/>
    </source>
</evidence>
<proteinExistence type="predicted"/>
<feature type="domain" description="Ig-like" evidence="4">
    <location>
        <begin position="1"/>
        <end position="111"/>
    </location>
</feature>
<dbReference type="SMART" id="SM00409">
    <property type="entry name" value="IG"/>
    <property type="match status" value="1"/>
</dbReference>
<comment type="caution">
    <text evidence="5">The sequence shown here is derived from an EMBL/GenBank/DDBJ whole genome shotgun (WGS) entry which is preliminary data.</text>
</comment>
<gene>
    <name evidence="5" type="ORF">AMEX_G4249</name>
</gene>
<keyword evidence="2" id="KW-0472">Membrane</keyword>
<feature type="signal peptide" evidence="3">
    <location>
        <begin position="1"/>
        <end position="21"/>
    </location>
</feature>
<dbReference type="EMBL" id="JAICCE010000002">
    <property type="protein sequence ID" value="KAG9281415.1"/>
    <property type="molecule type" value="Genomic_DNA"/>
</dbReference>
<dbReference type="InterPro" id="IPR003598">
    <property type="entry name" value="Ig_sub2"/>
</dbReference>
<name>A0A8T2MHG3_ASTMX</name>
<dbReference type="InterPro" id="IPR003599">
    <property type="entry name" value="Ig_sub"/>
</dbReference>
<dbReference type="InterPro" id="IPR007110">
    <property type="entry name" value="Ig-like_dom"/>
</dbReference>
<sequence>MEGSGFLWVLLLCGRVLLVSSEVLHVTVIEGNLAILRCGKLSKGSVTWSREINGQKVDILNNNNGQVTRYSAGSDERYSSGGNPWLIIRRVSQSDAGRYYCNGETVELTVTKTGMPTNPSKASTAHPTVSTNTSVSEPDEDSSGRTPQILWAVLVLGCVVAGLLVIKKGVQTKIYYQATHPNIEITGSAAVS</sequence>